<evidence type="ECO:0000313" key="12">
    <source>
        <dbReference type="EMBL" id="KAF5676170.1"/>
    </source>
</evidence>
<gene>
    <name evidence="12" type="ORF">FHETE_2297</name>
</gene>
<dbReference type="InterPro" id="IPR050562">
    <property type="entry name" value="FAD_mOase_fung"/>
</dbReference>
<evidence type="ECO:0000256" key="7">
    <source>
        <dbReference type="ARBA" id="ARBA00022989"/>
    </source>
</evidence>
<comment type="cofactor">
    <cofactor evidence="1">
        <name>FAD</name>
        <dbReference type="ChEBI" id="CHEBI:57692"/>
    </cofactor>
</comment>
<keyword evidence="8" id="KW-0560">Oxidoreductase</keyword>
<keyword evidence="6" id="KW-0274">FAD</keyword>
<keyword evidence="13" id="KW-1185">Reference proteome</keyword>
<reference evidence="12 13" key="1">
    <citation type="submission" date="2020-05" db="EMBL/GenBank/DDBJ databases">
        <title>Identification and distribution of gene clusters putatively required for synthesis of sphingolipid metabolism inhibitors in phylogenetically diverse species of the filamentous fungus Fusarium.</title>
        <authorList>
            <person name="Kim H.-S."/>
            <person name="Busman M."/>
            <person name="Brown D.W."/>
            <person name="Divon H."/>
            <person name="Uhlig S."/>
            <person name="Proctor R.H."/>
        </authorList>
    </citation>
    <scope>NUCLEOTIDE SEQUENCE [LARGE SCALE GENOMIC DNA]</scope>
    <source>
        <strain evidence="12 13">NRRL 20693</strain>
    </source>
</reference>
<dbReference type="Proteomes" id="UP000567885">
    <property type="component" value="Unassembled WGS sequence"/>
</dbReference>
<dbReference type="SUPFAM" id="SSF51905">
    <property type="entry name" value="FAD/NAD(P)-binding domain"/>
    <property type="match status" value="1"/>
</dbReference>
<comment type="caution">
    <text evidence="12">The sequence shown here is derived from an EMBL/GenBank/DDBJ whole genome shotgun (WGS) entry which is preliminary data.</text>
</comment>
<dbReference type="PANTHER" id="PTHR47356">
    <property type="entry name" value="FAD-DEPENDENT MONOOXYGENASE ASQG-RELATED"/>
    <property type="match status" value="1"/>
</dbReference>
<accession>A0A8H5TVC3</accession>
<keyword evidence="9 12" id="KW-0503">Monooxygenase</keyword>
<dbReference type="OrthoDB" id="2431938at2759"/>
<dbReference type="GO" id="GO:0016020">
    <property type="term" value="C:membrane"/>
    <property type="evidence" value="ECO:0007669"/>
    <property type="project" value="UniProtKB-SubCell"/>
</dbReference>
<evidence type="ECO:0000256" key="5">
    <source>
        <dbReference type="ARBA" id="ARBA00022692"/>
    </source>
</evidence>
<evidence type="ECO:0000256" key="3">
    <source>
        <dbReference type="ARBA" id="ARBA00007992"/>
    </source>
</evidence>
<evidence type="ECO:0000313" key="13">
    <source>
        <dbReference type="Proteomes" id="UP000567885"/>
    </source>
</evidence>
<dbReference type="Pfam" id="PF01494">
    <property type="entry name" value="FAD_binding_3"/>
    <property type="match status" value="1"/>
</dbReference>
<protein>
    <submittedName>
        <fullName evidence="12">Bikaverin cluster-monooxygenase</fullName>
    </submittedName>
</protein>
<evidence type="ECO:0000256" key="4">
    <source>
        <dbReference type="ARBA" id="ARBA00022630"/>
    </source>
</evidence>
<dbReference type="PANTHER" id="PTHR47356:SF2">
    <property type="entry name" value="FAD-BINDING DOMAIN-CONTAINING PROTEIN-RELATED"/>
    <property type="match status" value="1"/>
</dbReference>
<keyword evidence="4" id="KW-0285">Flavoprotein</keyword>
<evidence type="ECO:0000256" key="8">
    <source>
        <dbReference type="ARBA" id="ARBA00023002"/>
    </source>
</evidence>
<proteinExistence type="inferred from homology"/>
<keyword evidence="5" id="KW-0812">Transmembrane</keyword>
<feature type="domain" description="FAD-binding" evidence="11">
    <location>
        <begin position="21"/>
        <end position="317"/>
    </location>
</feature>
<evidence type="ECO:0000256" key="6">
    <source>
        <dbReference type="ARBA" id="ARBA00022827"/>
    </source>
</evidence>
<keyword evidence="7" id="KW-1133">Transmembrane helix</keyword>
<comment type="similarity">
    <text evidence="3">Belongs to the paxM FAD-dependent monooxygenase family.</text>
</comment>
<evidence type="ECO:0000256" key="10">
    <source>
        <dbReference type="ARBA" id="ARBA00023136"/>
    </source>
</evidence>
<dbReference type="InterPro" id="IPR036188">
    <property type="entry name" value="FAD/NAD-bd_sf"/>
</dbReference>
<dbReference type="Gene3D" id="3.50.50.60">
    <property type="entry name" value="FAD/NAD(P)-binding domain"/>
    <property type="match status" value="1"/>
</dbReference>
<evidence type="ECO:0000259" key="11">
    <source>
        <dbReference type="Pfam" id="PF01494"/>
    </source>
</evidence>
<evidence type="ECO:0000256" key="2">
    <source>
        <dbReference type="ARBA" id="ARBA00004370"/>
    </source>
</evidence>
<sequence>MAISKQHPQVIIAGARDSLKSDRGAGIGLQPNGLRILDQLGLVDEIEEATTPITKCFSYDEDSNLMSVSIAMGKFRERTGYPFAFIERQKLLSIMTGRLQRIDCIRTSARVALIEEAEKHVVVTTTTGEVYTGDVLIGADGVRSVVRTYIDASVSDRIADEYIKVGFSTVYGMSSPTKGISAGERFVVYRKGETVLGFTGKGGVIFWFVFENLNHYVPLSQAKRYAEADVEELCKAVFTVQCTPSLKFEAIYNNRIAAMRTPVEEGIAKTWHTDRTVVVGDAACKTTPAGGQGANQAIESCAVLINKLMEAYQSTYRPIRDPIKLALSTYAKDREQSAIMTMERSQMICNSLFCLQDPTVLKDIINIGEEEFLLRALMGFSTAPVLNNVEVTTRGHFYSMAVDAVKQEIKRRHSEKP</sequence>
<comment type="subcellular location">
    <subcellularLocation>
        <location evidence="2">Membrane</location>
    </subcellularLocation>
</comment>
<dbReference type="GO" id="GO:0004497">
    <property type="term" value="F:monooxygenase activity"/>
    <property type="evidence" value="ECO:0007669"/>
    <property type="project" value="UniProtKB-KW"/>
</dbReference>
<dbReference type="EMBL" id="JAAGWQ010000035">
    <property type="protein sequence ID" value="KAF5676170.1"/>
    <property type="molecule type" value="Genomic_DNA"/>
</dbReference>
<evidence type="ECO:0000256" key="1">
    <source>
        <dbReference type="ARBA" id="ARBA00001974"/>
    </source>
</evidence>
<name>A0A8H5TVC3_FUSHE</name>
<dbReference type="AlphaFoldDB" id="A0A8H5TVC3"/>
<dbReference type="InterPro" id="IPR002938">
    <property type="entry name" value="FAD-bd"/>
</dbReference>
<organism evidence="12 13">
    <name type="scientific">Fusarium heterosporum</name>
    <dbReference type="NCBI Taxonomy" id="42747"/>
    <lineage>
        <taxon>Eukaryota</taxon>
        <taxon>Fungi</taxon>
        <taxon>Dikarya</taxon>
        <taxon>Ascomycota</taxon>
        <taxon>Pezizomycotina</taxon>
        <taxon>Sordariomycetes</taxon>
        <taxon>Hypocreomycetidae</taxon>
        <taxon>Hypocreales</taxon>
        <taxon>Nectriaceae</taxon>
        <taxon>Fusarium</taxon>
        <taxon>Fusarium heterosporum species complex</taxon>
    </lineage>
</organism>
<dbReference type="GO" id="GO:0071949">
    <property type="term" value="F:FAD binding"/>
    <property type="evidence" value="ECO:0007669"/>
    <property type="project" value="InterPro"/>
</dbReference>
<keyword evidence="10" id="KW-0472">Membrane</keyword>
<evidence type="ECO:0000256" key="9">
    <source>
        <dbReference type="ARBA" id="ARBA00023033"/>
    </source>
</evidence>
<dbReference type="PRINTS" id="PR00420">
    <property type="entry name" value="RNGMNOXGNASE"/>
</dbReference>